<accession>A0ABX5XHP5</accession>
<proteinExistence type="predicted"/>
<dbReference type="EMBL" id="CP036432">
    <property type="protein sequence ID" value="QDV81356.1"/>
    <property type="molecule type" value="Genomic_DNA"/>
</dbReference>
<dbReference type="RefSeq" id="WP_145207168.1">
    <property type="nucleotide sequence ID" value="NZ_CP036432.1"/>
</dbReference>
<keyword evidence="2" id="KW-1185">Reference proteome</keyword>
<sequence>MALLDAKAENWGRPLGGADFLLAAGQEGHGSVEIGQSDKEKDSHGIYYPASVTIYSRFVCAMVSAEASTKPTEYLLKFPNLGKLISIRTLADWVQSRPFGFSQVWEKRRPCFPMPRDRSTVVLIRLIVA</sequence>
<gene>
    <name evidence="1" type="ORF">TBK1r_02710</name>
</gene>
<evidence type="ECO:0000313" key="1">
    <source>
        <dbReference type="EMBL" id="QDV81356.1"/>
    </source>
</evidence>
<name>A0ABX5XHP5_9BACT</name>
<organism evidence="1 2">
    <name type="scientific">Stieleria magnilauensis</name>
    <dbReference type="NCBI Taxonomy" id="2527963"/>
    <lineage>
        <taxon>Bacteria</taxon>
        <taxon>Pseudomonadati</taxon>
        <taxon>Planctomycetota</taxon>
        <taxon>Planctomycetia</taxon>
        <taxon>Pirellulales</taxon>
        <taxon>Pirellulaceae</taxon>
        <taxon>Stieleria</taxon>
    </lineage>
</organism>
<evidence type="ECO:0000313" key="2">
    <source>
        <dbReference type="Proteomes" id="UP000318081"/>
    </source>
</evidence>
<dbReference type="Proteomes" id="UP000318081">
    <property type="component" value="Chromosome"/>
</dbReference>
<reference evidence="1 2" key="1">
    <citation type="submission" date="2019-02" db="EMBL/GenBank/DDBJ databases">
        <title>Deep-cultivation of Planctomycetes and their phenomic and genomic characterization uncovers novel biology.</title>
        <authorList>
            <person name="Wiegand S."/>
            <person name="Jogler M."/>
            <person name="Boedeker C."/>
            <person name="Pinto D."/>
            <person name="Vollmers J."/>
            <person name="Rivas-Marin E."/>
            <person name="Kohn T."/>
            <person name="Peeters S.H."/>
            <person name="Heuer A."/>
            <person name="Rast P."/>
            <person name="Oberbeckmann S."/>
            <person name="Bunk B."/>
            <person name="Jeske O."/>
            <person name="Meyerdierks A."/>
            <person name="Storesund J.E."/>
            <person name="Kallscheuer N."/>
            <person name="Luecker S."/>
            <person name="Lage O.M."/>
            <person name="Pohl T."/>
            <person name="Merkel B.J."/>
            <person name="Hornburger P."/>
            <person name="Mueller R.-W."/>
            <person name="Bruemmer F."/>
            <person name="Labrenz M."/>
            <person name="Spormann A.M."/>
            <person name="Op den Camp H."/>
            <person name="Overmann J."/>
            <person name="Amann R."/>
            <person name="Jetten M.S.M."/>
            <person name="Mascher T."/>
            <person name="Medema M.H."/>
            <person name="Devos D.P."/>
            <person name="Kaster A.-K."/>
            <person name="Ovreas L."/>
            <person name="Rohde M."/>
            <person name="Galperin M.Y."/>
            <person name="Jogler C."/>
        </authorList>
    </citation>
    <scope>NUCLEOTIDE SEQUENCE [LARGE SCALE GENOMIC DNA]</scope>
    <source>
        <strain evidence="1 2">TBK1r</strain>
    </source>
</reference>
<protein>
    <submittedName>
        <fullName evidence="1">Uncharacterized protein</fullName>
    </submittedName>
</protein>